<dbReference type="eggNOG" id="COG1598">
    <property type="taxonomic scope" value="Bacteria"/>
</dbReference>
<accession>C9LPR8</accession>
<comment type="caution">
    <text evidence="2">The sequence shown here is derived from an EMBL/GenBank/DDBJ whole genome shotgun (WGS) entry which is preliminary data.</text>
</comment>
<sequence length="128" mass="14242">MKMLFIYPAVIHEDADGMWAEFPDLEGCTTYGDTMEEILSGAAEAMELYVLGMMEDGVQLPMPTDIKEIKRLDKNAFATLIQSDVDLAKNTKSVKKTLTIPAWLNQRALDKGINFSKVLQEALVAKTV</sequence>
<dbReference type="HOGENOM" id="CLU_114047_0_2_9"/>
<evidence type="ECO:0000313" key="2">
    <source>
        <dbReference type="EMBL" id="EEW97554.1"/>
    </source>
</evidence>
<dbReference type="PANTHER" id="PTHR34504:SF2">
    <property type="entry name" value="UPF0150 PROTEIN SSL0259"/>
    <property type="match status" value="1"/>
</dbReference>
<dbReference type="Proteomes" id="UP000004736">
    <property type="component" value="Unassembled WGS sequence"/>
</dbReference>
<proteinExistence type="predicted"/>
<dbReference type="InterPro" id="IPR051404">
    <property type="entry name" value="TA_system_antitoxin"/>
</dbReference>
<keyword evidence="3" id="KW-1185">Reference proteome</keyword>
<organism evidence="2 3">
    <name type="scientific">Dialister invisus DSM 15470</name>
    <dbReference type="NCBI Taxonomy" id="592028"/>
    <lineage>
        <taxon>Bacteria</taxon>
        <taxon>Bacillati</taxon>
        <taxon>Bacillota</taxon>
        <taxon>Negativicutes</taxon>
        <taxon>Veillonellales</taxon>
        <taxon>Veillonellaceae</taxon>
        <taxon>Dialister</taxon>
    </lineage>
</organism>
<dbReference type="EMBL" id="ACIM02000001">
    <property type="protein sequence ID" value="EEW97554.1"/>
    <property type="molecule type" value="Genomic_DNA"/>
</dbReference>
<dbReference type="InterPro" id="IPR031807">
    <property type="entry name" value="HicB-like"/>
</dbReference>
<dbReference type="AlphaFoldDB" id="C9LPR8"/>
<dbReference type="InterPro" id="IPR035069">
    <property type="entry name" value="TTHA1013/TTHA0281-like"/>
</dbReference>
<evidence type="ECO:0000259" key="1">
    <source>
        <dbReference type="Pfam" id="PF15919"/>
    </source>
</evidence>
<protein>
    <submittedName>
        <fullName evidence="2">Toxin-antitoxin system, antitoxin component, HicB family</fullName>
    </submittedName>
</protein>
<name>C9LPR8_9FIRM</name>
<evidence type="ECO:0000313" key="3">
    <source>
        <dbReference type="Proteomes" id="UP000004736"/>
    </source>
</evidence>
<dbReference type="PANTHER" id="PTHR34504">
    <property type="entry name" value="ANTITOXIN HICB"/>
    <property type="match status" value="1"/>
</dbReference>
<reference evidence="2" key="1">
    <citation type="submission" date="2009-09" db="EMBL/GenBank/DDBJ databases">
        <authorList>
            <person name="Weinstock G."/>
            <person name="Sodergren E."/>
            <person name="Clifton S."/>
            <person name="Fulton L."/>
            <person name="Fulton B."/>
            <person name="Courtney L."/>
            <person name="Fronick C."/>
            <person name="Harrison M."/>
            <person name="Strong C."/>
            <person name="Farmer C."/>
            <person name="Delahaunty K."/>
            <person name="Markovic C."/>
            <person name="Hall O."/>
            <person name="Minx P."/>
            <person name="Tomlinson C."/>
            <person name="Mitreva M."/>
            <person name="Nelson J."/>
            <person name="Hou S."/>
            <person name="Wollam A."/>
            <person name="Pepin K.H."/>
            <person name="Johnson M."/>
            <person name="Bhonagiri V."/>
            <person name="Nash W.E."/>
            <person name="Warren W."/>
            <person name="Chinwalla A."/>
            <person name="Mardis E.R."/>
            <person name="Wilson R.K."/>
        </authorList>
    </citation>
    <scope>NUCLEOTIDE SEQUENCE [LARGE SCALE GENOMIC DNA]</scope>
    <source>
        <strain evidence="2">DSM 15470</strain>
    </source>
</reference>
<dbReference type="STRING" id="592028.GCWU000321_01548"/>
<dbReference type="Gene3D" id="3.30.160.250">
    <property type="match status" value="1"/>
</dbReference>
<dbReference type="SUPFAM" id="SSF143100">
    <property type="entry name" value="TTHA1013/TTHA0281-like"/>
    <property type="match status" value="1"/>
</dbReference>
<gene>
    <name evidence="2" type="ORF">GCWU000321_01548</name>
</gene>
<feature type="domain" description="HicB-like antitoxin of toxin-antitoxin system" evidence="1">
    <location>
        <begin position="7"/>
        <end position="114"/>
    </location>
</feature>
<dbReference type="Pfam" id="PF15919">
    <property type="entry name" value="HicB_lk_antitox"/>
    <property type="match status" value="1"/>
</dbReference>